<gene>
    <name evidence="3" type="ORF">LMG29739_03594</name>
</gene>
<evidence type="ECO:0000313" key="4">
    <source>
        <dbReference type="Proteomes" id="UP000494329"/>
    </source>
</evidence>
<name>A0A6J5E497_9BURK</name>
<dbReference type="SUPFAM" id="SSF141493">
    <property type="entry name" value="Allene oxide cyclase-like"/>
    <property type="match status" value="1"/>
</dbReference>
<dbReference type="AlphaFoldDB" id="A0A6J5E497"/>
<proteinExistence type="predicted"/>
<keyword evidence="1" id="KW-0732">Signal</keyword>
<dbReference type="Gene3D" id="2.40.480.10">
    <property type="entry name" value="Allene oxide cyclase-like"/>
    <property type="match status" value="1"/>
</dbReference>
<dbReference type="GO" id="GO:0017000">
    <property type="term" value="P:antibiotic biosynthetic process"/>
    <property type="evidence" value="ECO:0007669"/>
    <property type="project" value="InterPro"/>
</dbReference>
<feature type="domain" description="Allene oxide cyclase barrel-like" evidence="2">
    <location>
        <begin position="50"/>
        <end position="139"/>
    </location>
</feature>
<reference evidence="3 4" key="1">
    <citation type="submission" date="2020-04" db="EMBL/GenBank/DDBJ databases">
        <authorList>
            <person name="De Canck E."/>
        </authorList>
    </citation>
    <scope>NUCLEOTIDE SEQUENCE [LARGE SCALE GENOMIC DNA]</scope>
    <source>
        <strain evidence="3 4">LMG 29739</strain>
    </source>
</reference>
<evidence type="ECO:0000259" key="2">
    <source>
        <dbReference type="Pfam" id="PF18678"/>
    </source>
</evidence>
<organism evidence="3 4">
    <name type="scientific">Paraburkholderia solisilvae</name>
    <dbReference type="NCBI Taxonomy" id="624376"/>
    <lineage>
        <taxon>Bacteria</taxon>
        <taxon>Pseudomonadati</taxon>
        <taxon>Pseudomonadota</taxon>
        <taxon>Betaproteobacteria</taxon>
        <taxon>Burkholderiales</taxon>
        <taxon>Burkholderiaceae</taxon>
        <taxon>Paraburkholderia</taxon>
    </lineage>
</organism>
<dbReference type="InterPro" id="IPR034871">
    <property type="entry name" value="Allene_oxi_cyc_sf"/>
</dbReference>
<feature type="signal peptide" evidence="1">
    <location>
        <begin position="1"/>
        <end position="27"/>
    </location>
</feature>
<dbReference type="GO" id="GO:0009695">
    <property type="term" value="P:jasmonic acid biosynthetic process"/>
    <property type="evidence" value="ECO:0007669"/>
    <property type="project" value="InterPro"/>
</dbReference>
<dbReference type="Pfam" id="PF18678">
    <property type="entry name" value="AOC_like"/>
    <property type="match status" value="1"/>
</dbReference>
<dbReference type="GO" id="GO:0046423">
    <property type="term" value="F:allene-oxide cyclase activity"/>
    <property type="evidence" value="ECO:0007669"/>
    <property type="project" value="InterPro"/>
</dbReference>
<feature type="chain" id="PRO_5026862091" description="Allene oxide cyclase barrel-like domain-containing protein" evidence="1">
    <location>
        <begin position="28"/>
        <end position="155"/>
    </location>
</feature>
<dbReference type="InterPro" id="IPR041013">
    <property type="entry name" value="AOC-like"/>
</dbReference>
<accession>A0A6J5E497</accession>
<dbReference type="EMBL" id="CADIKF010000028">
    <property type="protein sequence ID" value="CAB3761298.1"/>
    <property type="molecule type" value="Genomic_DNA"/>
</dbReference>
<dbReference type="Proteomes" id="UP000494329">
    <property type="component" value="Unassembled WGS sequence"/>
</dbReference>
<evidence type="ECO:0000313" key="3">
    <source>
        <dbReference type="EMBL" id="CAB3761298.1"/>
    </source>
</evidence>
<dbReference type="InterPro" id="IPR044859">
    <property type="entry name" value="Allene_oxi_cyc_Dirigent"/>
</dbReference>
<evidence type="ECO:0000256" key="1">
    <source>
        <dbReference type="SAM" id="SignalP"/>
    </source>
</evidence>
<sequence length="155" mass="16275">MRLNRLARAGVRFLACSALAISLHAFASDNTIVLNTIADANAGTKTPVDLGAHGPSQGDIFVFDQPLLDLQHKVIGNNGGFCITVRPGVFSQCQWTLQLGDGTITVGGQEAASGPSTLPVIGATGAYQQYNGVLVTKPLPDGTFSQIITLRRIAR</sequence>
<keyword evidence="4" id="KW-1185">Reference proteome</keyword>
<protein>
    <recommendedName>
        <fullName evidence="2">Allene oxide cyclase barrel-like domain-containing protein</fullName>
    </recommendedName>
</protein>